<dbReference type="InterPro" id="IPR001702">
    <property type="entry name" value="Porin_Gram-ve"/>
</dbReference>
<sequence>MKKSLVALAALAAAGIASAQSSVTLYGVADVWLGSTKTETLQGGVLTGVRQTVQGSGGYNGSRFGLRGTEDLGGGLKANFVLEQGFNIDTGAQASAGLQFNRQAFLGLAGGFGEVRFGRQYTAYDTLRAATNNSFDSSFATTGTVWGKGVADYGNRRDNQITYISPDFSGFSGAITYALGENKTATSSATDTTAFHVKYAAGPLLVGAAYQQEEVSNTVDRTYTLLAGSYDFGVAKLTAGYNRAKLDMGGKDNEYQLGVDFPVASNARIAVGYVHAKYKLANGASNGKGNGYTITGYYDLSKRTRLYAGLNNYSVKNAAGVKTEKGNLYAVGVRHSF</sequence>
<dbReference type="EMBL" id="VJOM01000019">
    <property type="protein sequence ID" value="TSE30810.1"/>
    <property type="molecule type" value="Genomic_DNA"/>
</dbReference>
<reference evidence="13 14" key="1">
    <citation type="submission" date="2019-07" db="EMBL/GenBank/DDBJ databases">
        <title>Tepidimonas taiwanensis I1-1 draft genome.</title>
        <authorList>
            <person name="Da Costa M.S."/>
            <person name="Froufe H.J.C."/>
            <person name="Egas C."/>
            <person name="Albuquerque L."/>
        </authorList>
    </citation>
    <scope>NUCLEOTIDE SEQUENCE [LARGE SCALE GENOMIC DNA]</scope>
    <source>
        <strain evidence="13 14">I1-1</strain>
    </source>
</reference>
<feature type="chain" id="PRO_5022033586" evidence="11">
    <location>
        <begin position="20"/>
        <end position="337"/>
    </location>
</feature>
<comment type="subcellular location">
    <subcellularLocation>
        <location evidence="1">Cell outer membrane</location>
        <topology evidence="1">Multi-pass membrane protein</topology>
    </subcellularLocation>
</comment>
<evidence type="ECO:0000256" key="10">
    <source>
        <dbReference type="ARBA" id="ARBA00023237"/>
    </source>
</evidence>
<dbReference type="AlphaFoldDB" id="A0A554X4P7"/>
<evidence type="ECO:0000256" key="9">
    <source>
        <dbReference type="ARBA" id="ARBA00023136"/>
    </source>
</evidence>
<gene>
    <name evidence="13" type="ORF">Ttaiw_01742</name>
</gene>
<feature type="domain" description="Porin" evidence="12">
    <location>
        <begin position="7"/>
        <end position="317"/>
    </location>
</feature>
<dbReference type="GO" id="GO:0009279">
    <property type="term" value="C:cell outer membrane"/>
    <property type="evidence" value="ECO:0007669"/>
    <property type="project" value="UniProtKB-SubCell"/>
</dbReference>
<keyword evidence="14" id="KW-1185">Reference proteome</keyword>
<dbReference type="PRINTS" id="PR00184">
    <property type="entry name" value="NEISSPPORIN"/>
</dbReference>
<dbReference type="Pfam" id="PF13609">
    <property type="entry name" value="Porin_4"/>
    <property type="match status" value="1"/>
</dbReference>
<keyword evidence="9" id="KW-0472">Membrane</keyword>
<comment type="subunit">
    <text evidence="2">Homotrimer.</text>
</comment>
<dbReference type="GO" id="GO:0034220">
    <property type="term" value="P:monoatomic ion transmembrane transport"/>
    <property type="evidence" value="ECO:0007669"/>
    <property type="project" value="InterPro"/>
</dbReference>
<dbReference type="PRINTS" id="PR00182">
    <property type="entry name" value="ECOLNEIPORIN"/>
</dbReference>
<dbReference type="OrthoDB" id="8982743at2"/>
<dbReference type="RefSeq" id="WP_143898014.1">
    <property type="nucleotide sequence ID" value="NZ_CP083911.1"/>
</dbReference>
<evidence type="ECO:0000256" key="11">
    <source>
        <dbReference type="SAM" id="SignalP"/>
    </source>
</evidence>
<comment type="caution">
    <text evidence="13">The sequence shown here is derived from an EMBL/GenBank/DDBJ whole genome shotgun (WGS) entry which is preliminary data.</text>
</comment>
<dbReference type="InterPro" id="IPR002299">
    <property type="entry name" value="Porin_Neis"/>
</dbReference>
<protein>
    <submittedName>
        <fullName evidence="13">Outer membrane porin protein 32</fullName>
    </submittedName>
</protein>
<evidence type="ECO:0000256" key="8">
    <source>
        <dbReference type="ARBA" id="ARBA00023114"/>
    </source>
</evidence>
<dbReference type="CDD" id="cd00342">
    <property type="entry name" value="gram_neg_porins"/>
    <property type="match status" value="1"/>
</dbReference>
<dbReference type="PANTHER" id="PTHR34501">
    <property type="entry name" value="PROTEIN YDDL-RELATED"/>
    <property type="match status" value="1"/>
</dbReference>
<accession>A0A554X4P7</accession>
<keyword evidence="5" id="KW-0812">Transmembrane</keyword>
<dbReference type="GO" id="GO:0046930">
    <property type="term" value="C:pore complex"/>
    <property type="evidence" value="ECO:0007669"/>
    <property type="project" value="UniProtKB-KW"/>
</dbReference>
<dbReference type="PANTHER" id="PTHR34501:SF9">
    <property type="entry name" value="MAJOR OUTER MEMBRANE PROTEIN P.IA"/>
    <property type="match status" value="1"/>
</dbReference>
<dbReference type="InterPro" id="IPR023614">
    <property type="entry name" value="Porin_dom_sf"/>
</dbReference>
<keyword evidence="8" id="KW-0626">Porin</keyword>
<proteinExistence type="predicted"/>
<keyword evidence="4" id="KW-1134">Transmembrane beta strand</keyword>
<evidence type="ECO:0000259" key="12">
    <source>
        <dbReference type="Pfam" id="PF13609"/>
    </source>
</evidence>
<evidence type="ECO:0000256" key="6">
    <source>
        <dbReference type="ARBA" id="ARBA00022729"/>
    </source>
</evidence>
<organism evidence="13 14">
    <name type="scientific">Tepidimonas taiwanensis</name>
    <dbReference type="NCBI Taxonomy" id="307486"/>
    <lineage>
        <taxon>Bacteria</taxon>
        <taxon>Pseudomonadati</taxon>
        <taxon>Pseudomonadota</taxon>
        <taxon>Betaproteobacteria</taxon>
        <taxon>Burkholderiales</taxon>
        <taxon>Tepidimonas</taxon>
    </lineage>
</organism>
<evidence type="ECO:0000313" key="13">
    <source>
        <dbReference type="EMBL" id="TSE30810.1"/>
    </source>
</evidence>
<keyword evidence="6 11" id="KW-0732">Signal</keyword>
<dbReference type="STRING" id="307486.GCA_000807215_00025"/>
<dbReference type="GO" id="GO:0015288">
    <property type="term" value="F:porin activity"/>
    <property type="evidence" value="ECO:0007669"/>
    <property type="project" value="UniProtKB-KW"/>
</dbReference>
<evidence type="ECO:0000313" key="14">
    <source>
        <dbReference type="Proteomes" id="UP000317763"/>
    </source>
</evidence>
<evidence type="ECO:0000256" key="4">
    <source>
        <dbReference type="ARBA" id="ARBA00022452"/>
    </source>
</evidence>
<feature type="signal peptide" evidence="11">
    <location>
        <begin position="1"/>
        <end position="19"/>
    </location>
</feature>
<evidence type="ECO:0000256" key="5">
    <source>
        <dbReference type="ARBA" id="ARBA00022692"/>
    </source>
</evidence>
<keyword evidence="7" id="KW-0406">Ion transport</keyword>
<evidence type="ECO:0000256" key="1">
    <source>
        <dbReference type="ARBA" id="ARBA00004571"/>
    </source>
</evidence>
<evidence type="ECO:0000256" key="3">
    <source>
        <dbReference type="ARBA" id="ARBA00022448"/>
    </source>
</evidence>
<dbReference type="InterPro" id="IPR050298">
    <property type="entry name" value="Gram-neg_bact_OMP"/>
</dbReference>
<keyword evidence="3" id="KW-0813">Transport</keyword>
<dbReference type="Proteomes" id="UP000317763">
    <property type="component" value="Unassembled WGS sequence"/>
</dbReference>
<dbReference type="SUPFAM" id="SSF56935">
    <property type="entry name" value="Porins"/>
    <property type="match status" value="1"/>
</dbReference>
<evidence type="ECO:0000256" key="7">
    <source>
        <dbReference type="ARBA" id="ARBA00023065"/>
    </source>
</evidence>
<dbReference type="Gene3D" id="2.40.160.10">
    <property type="entry name" value="Porin"/>
    <property type="match status" value="1"/>
</dbReference>
<name>A0A554X4P7_9BURK</name>
<evidence type="ECO:0000256" key="2">
    <source>
        <dbReference type="ARBA" id="ARBA00011233"/>
    </source>
</evidence>
<keyword evidence="10" id="KW-0998">Cell outer membrane</keyword>
<dbReference type="InterPro" id="IPR033900">
    <property type="entry name" value="Gram_neg_porin_domain"/>
</dbReference>